<dbReference type="InterPro" id="IPR047021">
    <property type="entry name" value="REXO1/3/4-like"/>
</dbReference>
<name>A0A4C1T7M8_EUMVA</name>
<dbReference type="InterPro" id="IPR012337">
    <property type="entry name" value="RNaseH-like_sf"/>
</dbReference>
<reference evidence="5 6" key="1">
    <citation type="journal article" date="2019" name="Commun. Biol.">
        <title>The bagworm genome reveals a unique fibroin gene that provides high tensile strength.</title>
        <authorList>
            <person name="Kono N."/>
            <person name="Nakamura H."/>
            <person name="Ohtoshi R."/>
            <person name="Tomita M."/>
            <person name="Numata K."/>
            <person name="Arakawa K."/>
        </authorList>
    </citation>
    <scope>NUCLEOTIDE SEQUENCE [LARGE SCALE GENOMIC DNA]</scope>
</reference>
<sequence length="168" mass="19123">MSQIQKPVQQEQQTCTPCETNKRRNRKSAQKASQGCRFKLGSCGKTKQNVKEKSNEQENVALKNDEKPKDSLSKSARLRLKRRAAEQKYVAMDCEMVGVGVKGEDDMLARVSIVNKRGEVLLDKYVKPQMVVTDYRTQFSGIRPHDINNGEEFESVQNEVVKILQGEF</sequence>
<evidence type="ECO:0000313" key="5">
    <source>
        <dbReference type="EMBL" id="GBP10134.1"/>
    </source>
</evidence>
<evidence type="ECO:0000256" key="2">
    <source>
        <dbReference type="ARBA" id="ARBA00022801"/>
    </source>
</evidence>
<evidence type="ECO:0000313" key="6">
    <source>
        <dbReference type="Proteomes" id="UP000299102"/>
    </source>
</evidence>
<feature type="compositionally biased region" description="Low complexity" evidence="3">
    <location>
        <begin position="9"/>
        <end position="19"/>
    </location>
</feature>
<proteinExistence type="predicted"/>
<organism evidence="5 6">
    <name type="scientific">Eumeta variegata</name>
    <name type="common">Bagworm moth</name>
    <name type="synonym">Eumeta japonica</name>
    <dbReference type="NCBI Taxonomy" id="151549"/>
    <lineage>
        <taxon>Eukaryota</taxon>
        <taxon>Metazoa</taxon>
        <taxon>Ecdysozoa</taxon>
        <taxon>Arthropoda</taxon>
        <taxon>Hexapoda</taxon>
        <taxon>Insecta</taxon>
        <taxon>Pterygota</taxon>
        <taxon>Neoptera</taxon>
        <taxon>Endopterygota</taxon>
        <taxon>Lepidoptera</taxon>
        <taxon>Glossata</taxon>
        <taxon>Ditrysia</taxon>
        <taxon>Tineoidea</taxon>
        <taxon>Psychidae</taxon>
        <taxon>Oiketicinae</taxon>
        <taxon>Eumeta</taxon>
    </lineage>
</organism>
<dbReference type="AlphaFoldDB" id="A0A4C1T7M8"/>
<dbReference type="InterPro" id="IPR013520">
    <property type="entry name" value="Ribonucl_H"/>
</dbReference>
<feature type="domain" description="Exonuclease" evidence="4">
    <location>
        <begin position="90"/>
        <end position="165"/>
    </location>
</feature>
<comment type="caution">
    <text evidence="5">The sequence shown here is derived from an EMBL/GenBank/DDBJ whole genome shotgun (WGS) entry which is preliminary data.</text>
</comment>
<dbReference type="GO" id="GO:0003676">
    <property type="term" value="F:nucleic acid binding"/>
    <property type="evidence" value="ECO:0007669"/>
    <property type="project" value="InterPro"/>
</dbReference>
<keyword evidence="1" id="KW-0540">Nuclease</keyword>
<dbReference type="OrthoDB" id="8191639at2759"/>
<feature type="region of interest" description="Disordered" evidence="3">
    <location>
        <begin position="47"/>
        <end position="76"/>
    </location>
</feature>
<dbReference type="GO" id="GO:0005634">
    <property type="term" value="C:nucleus"/>
    <property type="evidence" value="ECO:0007669"/>
    <property type="project" value="TreeGrafter"/>
</dbReference>
<dbReference type="Gene3D" id="3.30.420.10">
    <property type="entry name" value="Ribonuclease H-like superfamily/Ribonuclease H"/>
    <property type="match status" value="1"/>
</dbReference>
<dbReference type="SUPFAM" id="SSF53098">
    <property type="entry name" value="Ribonuclease H-like"/>
    <property type="match status" value="1"/>
</dbReference>
<feature type="compositionally biased region" description="Basic and acidic residues" evidence="3">
    <location>
        <begin position="63"/>
        <end position="72"/>
    </location>
</feature>
<feature type="region of interest" description="Disordered" evidence="3">
    <location>
        <begin position="1"/>
        <end position="33"/>
    </location>
</feature>
<protein>
    <submittedName>
        <fullName evidence="5">RNA exonuclease 4</fullName>
    </submittedName>
</protein>
<evidence type="ECO:0000256" key="3">
    <source>
        <dbReference type="SAM" id="MobiDB-lite"/>
    </source>
</evidence>
<dbReference type="PANTHER" id="PTHR12801">
    <property type="entry name" value="RNA EXONUCLEASE REXO1 / RECO3 FAMILY MEMBER-RELATED"/>
    <property type="match status" value="1"/>
</dbReference>
<evidence type="ECO:0000259" key="4">
    <source>
        <dbReference type="Pfam" id="PF00929"/>
    </source>
</evidence>
<accession>A0A4C1T7M8</accession>
<dbReference type="STRING" id="151549.A0A4C1T7M8"/>
<dbReference type="GO" id="GO:0004527">
    <property type="term" value="F:exonuclease activity"/>
    <property type="evidence" value="ECO:0007669"/>
    <property type="project" value="UniProtKB-KW"/>
</dbReference>
<dbReference type="Pfam" id="PF00929">
    <property type="entry name" value="RNase_T"/>
    <property type="match status" value="1"/>
</dbReference>
<keyword evidence="5" id="KW-0269">Exonuclease</keyword>
<evidence type="ECO:0000256" key="1">
    <source>
        <dbReference type="ARBA" id="ARBA00022722"/>
    </source>
</evidence>
<dbReference type="PANTHER" id="PTHR12801:SF158">
    <property type="entry name" value="RNA EXONUCLEASE 4"/>
    <property type="match status" value="1"/>
</dbReference>
<dbReference type="EMBL" id="BGZK01004647">
    <property type="protein sequence ID" value="GBP10134.1"/>
    <property type="molecule type" value="Genomic_DNA"/>
</dbReference>
<keyword evidence="2" id="KW-0378">Hydrolase</keyword>
<dbReference type="InterPro" id="IPR036397">
    <property type="entry name" value="RNaseH_sf"/>
</dbReference>
<keyword evidence="6" id="KW-1185">Reference proteome</keyword>
<gene>
    <name evidence="5" type="primary">rexo4</name>
    <name evidence="5" type="ORF">EVAR_72420_1</name>
</gene>
<dbReference type="Proteomes" id="UP000299102">
    <property type="component" value="Unassembled WGS sequence"/>
</dbReference>